<evidence type="ECO:0000313" key="1">
    <source>
        <dbReference type="EMBL" id="MPN14788.1"/>
    </source>
</evidence>
<dbReference type="EMBL" id="VSSQ01061455">
    <property type="protein sequence ID" value="MPN14788.1"/>
    <property type="molecule type" value="Genomic_DNA"/>
</dbReference>
<organism evidence="1">
    <name type="scientific">bioreactor metagenome</name>
    <dbReference type="NCBI Taxonomy" id="1076179"/>
    <lineage>
        <taxon>unclassified sequences</taxon>
        <taxon>metagenomes</taxon>
        <taxon>ecological metagenomes</taxon>
    </lineage>
</organism>
<dbReference type="AlphaFoldDB" id="A0A645FK66"/>
<sequence>MPWVFMGYPSGWGENVVGADIQKYIDGSMSWDDLVKNAQKTWADERK</sequence>
<proteinExistence type="predicted"/>
<comment type="caution">
    <text evidence="1">The sequence shown here is derived from an EMBL/GenBank/DDBJ whole genome shotgun (WGS) entry which is preliminary data.</text>
</comment>
<gene>
    <name evidence="1" type="ORF">SDC9_162117</name>
</gene>
<reference evidence="1" key="1">
    <citation type="submission" date="2019-08" db="EMBL/GenBank/DDBJ databases">
        <authorList>
            <person name="Kucharzyk K."/>
            <person name="Murdoch R.W."/>
            <person name="Higgins S."/>
            <person name="Loffler F."/>
        </authorList>
    </citation>
    <scope>NUCLEOTIDE SEQUENCE</scope>
</reference>
<accession>A0A645FK66</accession>
<protein>
    <submittedName>
        <fullName evidence="1">Uncharacterized protein</fullName>
    </submittedName>
</protein>
<name>A0A645FK66_9ZZZZ</name>